<protein>
    <submittedName>
        <fullName evidence="1">Uncharacterized protein</fullName>
    </submittedName>
</protein>
<reference evidence="1" key="2">
    <citation type="journal article" date="2022" name="Microbiol. Resour. Announc.">
        <title>Metagenome Sequencing to Explore Phylogenomics of Terrestrial Cyanobacteria.</title>
        <authorList>
            <person name="Ward R.D."/>
            <person name="Stajich J.E."/>
            <person name="Johansen J.R."/>
            <person name="Huntemann M."/>
            <person name="Clum A."/>
            <person name="Foster B."/>
            <person name="Foster B."/>
            <person name="Roux S."/>
            <person name="Palaniappan K."/>
            <person name="Varghese N."/>
            <person name="Mukherjee S."/>
            <person name="Reddy T.B.K."/>
            <person name="Daum C."/>
            <person name="Copeland A."/>
            <person name="Chen I.A."/>
            <person name="Ivanova N.N."/>
            <person name="Kyrpides N.C."/>
            <person name="Shapiro N."/>
            <person name="Eloe-Fadrosh E.A."/>
            <person name="Pietrasiak N."/>
        </authorList>
    </citation>
    <scope>NUCLEOTIDE SEQUENCE</scope>
    <source>
        <strain evidence="1">CPER-KK1</strain>
    </source>
</reference>
<dbReference type="EMBL" id="JAHHIF010000010">
    <property type="protein sequence ID" value="MBW4544682.1"/>
    <property type="molecule type" value="Genomic_DNA"/>
</dbReference>
<evidence type="ECO:0000313" key="1">
    <source>
        <dbReference type="EMBL" id="MBW4544682.1"/>
    </source>
</evidence>
<evidence type="ECO:0000313" key="2">
    <source>
        <dbReference type="Proteomes" id="UP000753908"/>
    </source>
</evidence>
<proteinExistence type="predicted"/>
<dbReference type="AlphaFoldDB" id="A0A951PKQ4"/>
<name>A0A951PKQ4_9CYAN</name>
<accession>A0A951PKQ4</accession>
<dbReference type="Proteomes" id="UP000753908">
    <property type="component" value="Unassembled WGS sequence"/>
</dbReference>
<sequence length="69" mass="8154">MTPTMLRQLWSLIETTQTNLLLKQDDASLVQWILKQFKQKRSLDTQEADIISDYIYSRISLIRDLAAQR</sequence>
<gene>
    <name evidence="1" type="ORF">KME25_09600</name>
</gene>
<organism evidence="1 2">
    <name type="scientific">Symplocastrum torsivum CPER-KK1</name>
    <dbReference type="NCBI Taxonomy" id="450513"/>
    <lineage>
        <taxon>Bacteria</taxon>
        <taxon>Bacillati</taxon>
        <taxon>Cyanobacteriota</taxon>
        <taxon>Cyanophyceae</taxon>
        <taxon>Oscillatoriophycideae</taxon>
        <taxon>Oscillatoriales</taxon>
        <taxon>Microcoleaceae</taxon>
        <taxon>Symplocastrum</taxon>
    </lineage>
</organism>
<reference evidence="1" key="1">
    <citation type="submission" date="2021-05" db="EMBL/GenBank/DDBJ databases">
        <authorList>
            <person name="Pietrasiak N."/>
            <person name="Ward R."/>
            <person name="Stajich J.E."/>
            <person name="Kurbessoian T."/>
        </authorList>
    </citation>
    <scope>NUCLEOTIDE SEQUENCE</scope>
    <source>
        <strain evidence="1">CPER-KK1</strain>
    </source>
</reference>
<comment type="caution">
    <text evidence="1">The sequence shown here is derived from an EMBL/GenBank/DDBJ whole genome shotgun (WGS) entry which is preliminary data.</text>
</comment>